<protein>
    <submittedName>
        <fullName evidence="1">Uncharacterized protein</fullName>
    </submittedName>
</protein>
<organism evidence="1 2">
    <name type="scientific">Bagarius yarrelli</name>
    <name type="common">Goonch</name>
    <name type="synonym">Bagrus yarrelli</name>
    <dbReference type="NCBI Taxonomy" id="175774"/>
    <lineage>
        <taxon>Eukaryota</taxon>
        <taxon>Metazoa</taxon>
        <taxon>Chordata</taxon>
        <taxon>Craniata</taxon>
        <taxon>Vertebrata</taxon>
        <taxon>Euteleostomi</taxon>
        <taxon>Actinopterygii</taxon>
        <taxon>Neopterygii</taxon>
        <taxon>Teleostei</taxon>
        <taxon>Ostariophysi</taxon>
        <taxon>Siluriformes</taxon>
        <taxon>Sisoridae</taxon>
        <taxon>Sisorinae</taxon>
        <taxon>Bagarius</taxon>
    </lineage>
</organism>
<keyword evidence="2" id="KW-1185">Reference proteome</keyword>
<dbReference type="EMBL" id="VCAZ01000081">
    <property type="protein sequence ID" value="TSQ01544.1"/>
    <property type="molecule type" value="Genomic_DNA"/>
</dbReference>
<name>A0A556UZF3_BAGYA</name>
<dbReference type="AlphaFoldDB" id="A0A556UZF3"/>
<sequence>MCVLSAKKIGLSERSKTSPHFKALGQTPGPVLGNSGGFPSLAGGVEPQVWIKEALLSLIAIKPEGPARWMEQSEMQD</sequence>
<accession>A0A556UZF3</accession>
<reference evidence="1 2" key="1">
    <citation type="journal article" date="2019" name="Genome Biol. Evol.">
        <title>Whole-Genome Sequencing of the Giant Devil Catfish, Bagarius yarrelli.</title>
        <authorList>
            <person name="Jiang W."/>
            <person name="Lv Y."/>
            <person name="Cheng L."/>
            <person name="Yang K."/>
            <person name="Chao B."/>
            <person name="Wang X."/>
            <person name="Li Y."/>
            <person name="Pan X."/>
            <person name="You X."/>
            <person name="Zhang Y."/>
            <person name="Yang J."/>
            <person name="Li J."/>
            <person name="Zhang X."/>
            <person name="Liu S."/>
            <person name="Sun C."/>
            <person name="Yang J."/>
            <person name="Shi Q."/>
        </authorList>
    </citation>
    <scope>NUCLEOTIDE SEQUENCE [LARGE SCALE GENOMIC DNA]</scope>
    <source>
        <strain evidence="1">JWS20170419001</strain>
        <tissue evidence="1">Muscle</tissue>
    </source>
</reference>
<comment type="caution">
    <text evidence="1">The sequence shown here is derived from an EMBL/GenBank/DDBJ whole genome shotgun (WGS) entry which is preliminary data.</text>
</comment>
<proteinExistence type="predicted"/>
<evidence type="ECO:0000313" key="2">
    <source>
        <dbReference type="Proteomes" id="UP000319801"/>
    </source>
</evidence>
<dbReference type="Proteomes" id="UP000319801">
    <property type="component" value="Unassembled WGS sequence"/>
</dbReference>
<evidence type="ECO:0000313" key="1">
    <source>
        <dbReference type="EMBL" id="TSQ01544.1"/>
    </source>
</evidence>
<gene>
    <name evidence="1" type="ORF">Baya_11120</name>
</gene>